<accession>A0A1F2PEH9</accession>
<evidence type="ECO:0000256" key="3">
    <source>
        <dbReference type="ARBA" id="ARBA00013529"/>
    </source>
</evidence>
<feature type="domain" description="4Fe-4S ferredoxin-type" evidence="8">
    <location>
        <begin position="214"/>
        <end position="242"/>
    </location>
</feature>
<dbReference type="InterPro" id="IPR029039">
    <property type="entry name" value="Flavoprotein-like_sf"/>
</dbReference>
<evidence type="ECO:0000256" key="1">
    <source>
        <dbReference type="ARBA" id="ARBA00001966"/>
    </source>
</evidence>
<reference evidence="9 10" key="1">
    <citation type="submission" date="2015-09" db="EMBL/GenBank/DDBJ databases">
        <title>Genome sequence of Acetobacterium wieringae DSM 1911.</title>
        <authorList>
            <person name="Poehlein A."/>
            <person name="Bengelsdorf F.R."/>
            <person name="Schiel-Bengelsdorf B."/>
            <person name="Duerre P."/>
            <person name="Daniel R."/>
        </authorList>
    </citation>
    <scope>NUCLEOTIDE SEQUENCE [LARGE SCALE GENOMIC DNA]</scope>
    <source>
        <strain evidence="9 10">DSM 1911</strain>
    </source>
</reference>
<protein>
    <recommendedName>
        <fullName evidence="3">Ferredoxin</fullName>
    </recommendedName>
</protein>
<keyword evidence="5" id="KW-0479">Metal-binding</keyword>
<proteinExistence type="predicted"/>
<keyword evidence="4" id="KW-0004">4Fe-4S</keyword>
<dbReference type="STRING" id="52694.ACWI_26890"/>
<dbReference type="Gene3D" id="3.30.70.20">
    <property type="match status" value="1"/>
</dbReference>
<dbReference type="Proteomes" id="UP000176244">
    <property type="component" value="Unassembled WGS sequence"/>
</dbReference>
<evidence type="ECO:0000313" key="10">
    <source>
        <dbReference type="Proteomes" id="UP000176244"/>
    </source>
</evidence>
<organism evidence="9 10">
    <name type="scientific">Acetobacterium wieringae</name>
    <dbReference type="NCBI Taxonomy" id="52694"/>
    <lineage>
        <taxon>Bacteria</taxon>
        <taxon>Bacillati</taxon>
        <taxon>Bacillota</taxon>
        <taxon>Clostridia</taxon>
        <taxon>Eubacteriales</taxon>
        <taxon>Eubacteriaceae</taxon>
        <taxon>Acetobacterium</taxon>
    </lineage>
</organism>
<name>A0A1F2PEH9_9FIRM</name>
<comment type="cofactor">
    <cofactor evidence="1">
        <name>[4Fe-4S] cluster</name>
        <dbReference type="ChEBI" id="CHEBI:49883"/>
    </cofactor>
</comment>
<dbReference type="Pfam" id="PF13187">
    <property type="entry name" value="Fer4_9"/>
    <property type="match status" value="1"/>
</dbReference>
<dbReference type="GO" id="GO:0051539">
    <property type="term" value="F:4 iron, 4 sulfur cluster binding"/>
    <property type="evidence" value="ECO:0007669"/>
    <property type="project" value="UniProtKB-KW"/>
</dbReference>
<comment type="function">
    <text evidence="2">Ferredoxins are iron-sulfur proteins that transfer electrons in a wide variety of metabolic reactions.</text>
</comment>
<dbReference type="PANTHER" id="PTHR24960">
    <property type="entry name" value="PHOTOSYSTEM I IRON-SULFUR CENTER-RELATED"/>
    <property type="match status" value="1"/>
</dbReference>
<dbReference type="InterPro" id="IPR017900">
    <property type="entry name" value="4Fe4S_Fe_S_CS"/>
</dbReference>
<gene>
    <name evidence="9" type="ORF">ACWI_26890</name>
</gene>
<dbReference type="PROSITE" id="PS51379">
    <property type="entry name" value="4FE4S_FER_2"/>
    <property type="match status" value="2"/>
</dbReference>
<dbReference type="SUPFAM" id="SSF52218">
    <property type="entry name" value="Flavoproteins"/>
    <property type="match status" value="1"/>
</dbReference>
<dbReference type="PROSITE" id="PS00198">
    <property type="entry name" value="4FE4S_FER_1"/>
    <property type="match status" value="2"/>
</dbReference>
<dbReference type="Pfam" id="PF12724">
    <property type="entry name" value="Flavodoxin_5"/>
    <property type="match status" value="1"/>
</dbReference>
<sequence>MIFYFTGTGNSLYVAKRIGDELGERLVDITTAMKEKSFVYSLSGDEKIGFIFPVYFYGVPSIVADFIAELIIEQNLEARMQPYVFSVMTCGGGMGGTPKMLEDLLKKQKVSLDAAFELKMASNYIMMYQPTGPALQKKIQIATDKKLTDIIAAISKKKKDDGSKRKKSFLTKVAYPLYVHGRKTRLFYADNKCNGCRKCEKICPVSAIQMVNNKPVWTAKQCTHCTACINRCPQKAIQYGKKTLKWRRFENPILK</sequence>
<evidence type="ECO:0000256" key="7">
    <source>
        <dbReference type="ARBA" id="ARBA00023014"/>
    </source>
</evidence>
<dbReference type="OrthoDB" id="9813995at2"/>
<dbReference type="NCBIfam" id="NF038196">
    <property type="entry name" value="ferrodoxin_EFR1"/>
    <property type="match status" value="1"/>
</dbReference>
<keyword evidence="6" id="KW-0408">Iron</keyword>
<evidence type="ECO:0000313" key="9">
    <source>
        <dbReference type="EMBL" id="OFV69800.1"/>
    </source>
</evidence>
<dbReference type="Gene3D" id="3.40.50.360">
    <property type="match status" value="1"/>
</dbReference>
<comment type="caution">
    <text evidence="9">The sequence shown here is derived from an EMBL/GenBank/DDBJ whole genome shotgun (WGS) entry which is preliminary data.</text>
</comment>
<dbReference type="InterPro" id="IPR047964">
    <property type="entry name" value="EFR1-like"/>
</dbReference>
<dbReference type="PANTHER" id="PTHR24960:SF79">
    <property type="entry name" value="PHOTOSYSTEM I IRON-SULFUR CENTER"/>
    <property type="match status" value="1"/>
</dbReference>
<feature type="domain" description="4Fe-4S ferredoxin-type" evidence="8">
    <location>
        <begin position="184"/>
        <end position="213"/>
    </location>
</feature>
<evidence type="ECO:0000256" key="4">
    <source>
        <dbReference type="ARBA" id="ARBA00022485"/>
    </source>
</evidence>
<dbReference type="InterPro" id="IPR026816">
    <property type="entry name" value="Flavodoxin_dom"/>
</dbReference>
<evidence type="ECO:0000259" key="8">
    <source>
        <dbReference type="PROSITE" id="PS51379"/>
    </source>
</evidence>
<dbReference type="InterPro" id="IPR017896">
    <property type="entry name" value="4Fe4S_Fe-S-bd"/>
</dbReference>
<dbReference type="SUPFAM" id="SSF54862">
    <property type="entry name" value="4Fe-4S ferredoxins"/>
    <property type="match status" value="1"/>
</dbReference>
<dbReference type="EMBL" id="LKEU01000036">
    <property type="protein sequence ID" value="OFV69800.1"/>
    <property type="molecule type" value="Genomic_DNA"/>
</dbReference>
<dbReference type="GO" id="GO:0046872">
    <property type="term" value="F:metal ion binding"/>
    <property type="evidence" value="ECO:0007669"/>
    <property type="project" value="UniProtKB-KW"/>
</dbReference>
<evidence type="ECO:0000256" key="5">
    <source>
        <dbReference type="ARBA" id="ARBA00022723"/>
    </source>
</evidence>
<dbReference type="RefSeq" id="WP_070371961.1">
    <property type="nucleotide sequence ID" value="NZ_LKEU01000036.1"/>
</dbReference>
<keyword evidence="7" id="KW-0411">Iron-sulfur</keyword>
<evidence type="ECO:0000256" key="6">
    <source>
        <dbReference type="ARBA" id="ARBA00023004"/>
    </source>
</evidence>
<evidence type="ECO:0000256" key="2">
    <source>
        <dbReference type="ARBA" id="ARBA00003532"/>
    </source>
</evidence>
<dbReference type="AlphaFoldDB" id="A0A1F2PEH9"/>
<dbReference type="InterPro" id="IPR050157">
    <property type="entry name" value="PSI_iron-sulfur_center"/>
</dbReference>